<proteinExistence type="predicted"/>
<dbReference type="EMBL" id="GBEZ01010404">
    <property type="protein sequence ID" value="JAC75267.1"/>
    <property type="molecule type" value="Transcribed_RNA"/>
</dbReference>
<sequence length="345" mass="37191">MSDAGSVPVVALRVRGVLMQLLSRRSINGADSLLLEHMSVQLEVLREWLAAGSSPGLAEAVVDLCGEQLLSVKALLRRWKMPTWSRHHVGLMHALVGVLGLLLERSLSSPLLGRWLLAVALDAEDCLKLMRSYTRIVLFPAAERRPPGLAELAQEESHEMHVRLLQYWGCLVRLVGAQPRLRPAQADPSGSSARPAGASSTDSAEGFPGLHPRLNISRSLAALSGDDEVVMMLMGHPPDSAESTRSARLRSGSSRDAAPASSMTTRRSAMTLLAFLVEAPGGLALAVLDRAQRGAYGEPASGAGDIERAALDILASAFDVPGCPMVKDKRLVDFYVHYHFLNFVK</sequence>
<feature type="region of interest" description="Disordered" evidence="1">
    <location>
        <begin position="235"/>
        <end position="263"/>
    </location>
</feature>
<evidence type="ECO:0000313" key="2">
    <source>
        <dbReference type="EMBL" id="JAC75267.1"/>
    </source>
</evidence>
<feature type="non-terminal residue" evidence="2">
    <location>
        <position position="345"/>
    </location>
</feature>
<name>A0A061RQV5_9CHLO</name>
<reference evidence="2" key="1">
    <citation type="submission" date="2014-05" db="EMBL/GenBank/DDBJ databases">
        <title>The transcriptome of the halophilic microalga Tetraselmis sp. GSL018 isolated from the Great Salt Lake, Utah.</title>
        <authorList>
            <person name="Jinkerson R.E."/>
            <person name="D'Adamo S."/>
            <person name="Posewitz M.C."/>
        </authorList>
    </citation>
    <scope>NUCLEOTIDE SEQUENCE</scope>
    <source>
        <strain evidence="2">GSL018</strain>
    </source>
</reference>
<feature type="compositionally biased region" description="Low complexity" evidence="1">
    <location>
        <begin position="186"/>
        <end position="200"/>
    </location>
</feature>
<protein>
    <submittedName>
        <fullName evidence="2">Uncharacterized protein</fullName>
    </submittedName>
</protein>
<accession>A0A061RQV5</accession>
<dbReference type="AlphaFoldDB" id="A0A061RQV5"/>
<feature type="region of interest" description="Disordered" evidence="1">
    <location>
        <begin position="182"/>
        <end position="209"/>
    </location>
</feature>
<gene>
    <name evidence="2" type="ORF">TSPGSL018_23572</name>
</gene>
<organism evidence="2">
    <name type="scientific">Tetraselmis sp. GSL018</name>
    <dbReference type="NCBI Taxonomy" id="582737"/>
    <lineage>
        <taxon>Eukaryota</taxon>
        <taxon>Viridiplantae</taxon>
        <taxon>Chlorophyta</taxon>
        <taxon>core chlorophytes</taxon>
        <taxon>Chlorodendrophyceae</taxon>
        <taxon>Chlorodendrales</taxon>
        <taxon>Chlorodendraceae</taxon>
        <taxon>Tetraselmis</taxon>
    </lineage>
</organism>
<feature type="compositionally biased region" description="Polar residues" evidence="1">
    <location>
        <begin position="241"/>
        <end position="254"/>
    </location>
</feature>
<evidence type="ECO:0000256" key="1">
    <source>
        <dbReference type="SAM" id="MobiDB-lite"/>
    </source>
</evidence>